<evidence type="ECO:0000256" key="2">
    <source>
        <dbReference type="ARBA" id="ARBA00012261"/>
    </source>
</evidence>
<dbReference type="InterPro" id="IPR011034">
    <property type="entry name" value="Formyl_transferase-like_C_sf"/>
</dbReference>
<dbReference type="InterPro" id="IPR036477">
    <property type="entry name" value="Formyl_transf_N_sf"/>
</dbReference>
<keyword evidence="3 5" id="KW-0808">Transferase</keyword>
<dbReference type="EC" id="2.1.2.9" evidence="2 5"/>
<comment type="caution">
    <text evidence="8">The sequence shown here is derived from an EMBL/GenBank/DDBJ whole genome shotgun (WGS) entry which is preliminary data.</text>
</comment>
<evidence type="ECO:0000256" key="3">
    <source>
        <dbReference type="ARBA" id="ARBA00022679"/>
    </source>
</evidence>
<gene>
    <name evidence="5" type="primary">fmt</name>
    <name evidence="8" type="ORF">EV03_2190</name>
</gene>
<dbReference type="InterPro" id="IPR044135">
    <property type="entry name" value="Met-tRNA-FMT_C"/>
</dbReference>
<feature type="binding site" evidence="5">
    <location>
        <begin position="110"/>
        <end position="113"/>
    </location>
    <ligand>
        <name>(6S)-5,6,7,8-tetrahydrofolate</name>
        <dbReference type="ChEBI" id="CHEBI:57453"/>
    </ligand>
</feature>
<name>A0A0A2C2N3_PROMR</name>
<dbReference type="Gene3D" id="3.40.50.12230">
    <property type="match status" value="1"/>
</dbReference>
<dbReference type="Proteomes" id="UP000030392">
    <property type="component" value="Unassembled WGS sequence"/>
</dbReference>
<dbReference type="InterPro" id="IPR041711">
    <property type="entry name" value="Met-tRNA-FMT_N"/>
</dbReference>
<evidence type="ECO:0000256" key="1">
    <source>
        <dbReference type="ARBA" id="ARBA00010699"/>
    </source>
</evidence>
<dbReference type="SUPFAM" id="SSF53328">
    <property type="entry name" value="Formyltransferase"/>
    <property type="match status" value="1"/>
</dbReference>
<dbReference type="Pfam" id="PF00551">
    <property type="entry name" value="Formyl_trans_N"/>
    <property type="match status" value="1"/>
</dbReference>
<dbReference type="PANTHER" id="PTHR11138:SF5">
    <property type="entry name" value="METHIONYL-TRNA FORMYLTRANSFERASE, MITOCHONDRIAL"/>
    <property type="match status" value="1"/>
</dbReference>
<evidence type="ECO:0000259" key="7">
    <source>
        <dbReference type="Pfam" id="PF02911"/>
    </source>
</evidence>
<sequence length="336" mass="37612">MKIVFWGTPKYAAENLKTIVNAGYEVIAVVTQPDRKRGRGKKLSPSPVKEAAEELSIPIYATQSISKDQKTKEILLNLKADVYLVVAFGQILPKEILDQPKLGCWNSHASLLPVWRGAAPIQWSIINADAKTGICIMSMEEGLDTGPVIEQESTVIKDSDNLEILTNRLSVMSSKLLLKSLEKIKLTKGLNKSSRLKQLNAIEQRNLKGSPSYARQITKEDNLIDWNQDARKIIKKIQGLYPNAYTLFNGKRIKILDAIISCDNNQFKESQDIKNQSKTNRIPGEIIMINKQIGIKIMTNDYPVLIKYAQLEGKKATDSYTLSIQSNLSINDKLGI</sequence>
<evidence type="ECO:0000256" key="4">
    <source>
        <dbReference type="ARBA" id="ARBA00022917"/>
    </source>
</evidence>
<evidence type="ECO:0000259" key="6">
    <source>
        <dbReference type="Pfam" id="PF00551"/>
    </source>
</evidence>
<comment type="catalytic activity">
    <reaction evidence="5">
        <text>L-methionyl-tRNA(fMet) + (6R)-10-formyltetrahydrofolate = N-formyl-L-methionyl-tRNA(fMet) + (6S)-5,6,7,8-tetrahydrofolate + H(+)</text>
        <dbReference type="Rhea" id="RHEA:24380"/>
        <dbReference type="Rhea" id="RHEA-COMP:9952"/>
        <dbReference type="Rhea" id="RHEA-COMP:9953"/>
        <dbReference type="ChEBI" id="CHEBI:15378"/>
        <dbReference type="ChEBI" id="CHEBI:57453"/>
        <dbReference type="ChEBI" id="CHEBI:78530"/>
        <dbReference type="ChEBI" id="CHEBI:78844"/>
        <dbReference type="ChEBI" id="CHEBI:195366"/>
        <dbReference type="EC" id="2.1.2.9"/>
    </reaction>
</comment>
<evidence type="ECO:0000313" key="9">
    <source>
        <dbReference type="Proteomes" id="UP000030392"/>
    </source>
</evidence>
<dbReference type="PANTHER" id="PTHR11138">
    <property type="entry name" value="METHIONYL-TRNA FORMYLTRANSFERASE"/>
    <property type="match status" value="1"/>
</dbReference>
<organism evidence="8 9">
    <name type="scientific">Prochlorococcus marinus str. PAC1</name>
    <dbReference type="NCBI Taxonomy" id="59924"/>
    <lineage>
        <taxon>Bacteria</taxon>
        <taxon>Bacillati</taxon>
        <taxon>Cyanobacteriota</taxon>
        <taxon>Cyanophyceae</taxon>
        <taxon>Synechococcales</taxon>
        <taxon>Prochlorococcaceae</taxon>
        <taxon>Prochlorococcus</taxon>
    </lineage>
</organism>
<dbReference type="EMBL" id="JNAX01000015">
    <property type="protein sequence ID" value="KGG19802.1"/>
    <property type="molecule type" value="Genomic_DNA"/>
</dbReference>
<dbReference type="GO" id="GO:0005829">
    <property type="term" value="C:cytosol"/>
    <property type="evidence" value="ECO:0007669"/>
    <property type="project" value="TreeGrafter"/>
</dbReference>
<comment type="similarity">
    <text evidence="1 5">Belongs to the Fmt family.</text>
</comment>
<dbReference type="HAMAP" id="MF_00182">
    <property type="entry name" value="Formyl_trans"/>
    <property type="match status" value="1"/>
</dbReference>
<dbReference type="AlphaFoldDB" id="A0A0A2C2N3"/>
<proteinExistence type="inferred from homology"/>
<dbReference type="InterPro" id="IPR005794">
    <property type="entry name" value="Fmt"/>
</dbReference>
<feature type="domain" description="Formyl transferase N-terminal" evidence="6">
    <location>
        <begin position="1"/>
        <end position="179"/>
    </location>
</feature>
<comment type="function">
    <text evidence="5">Attaches a formyl group to the free amino group of methionyl-tRNA(fMet). The formyl group appears to play a dual role in the initiator identity of N-formylmethionyl-tRNA by promoting its recognition by IF2 and preventing the misappropriation of this tRNA by the elongation apparatus.</text>
</comment>
<protein>
    <recommendedName>
        <fullName evidence="2 5">Methionyl-tRNA formyltransferase</fullName>
        <ecNumber evidence="2 5">2.1.2.9</ecNumber>
    </recommendedName>
</protein>
<dbReference type="InterPro" id="IPR005793">
    <property type="entry name" value="Formyl_trans_C"/>
</dbReference>
<evidence type="ECO:0000313" key="8">
    <source>
        <dbReference type="EMBL" id="KGG19802.1"/>
    </source>
</evidence>
<dbReference type="RefSeq" id="WP_036907680.1">
    <property type="nucleotide sequence ID" value="NZ_CP138967.1"/>
</dbReference>
<dbReference type="CDD" id="cd08646">
    <property type="entry name" value="FMT_core_Met-tRNA-FMT_N"/>
    <property type="match status" value="1"/>
</dbReference>
<reference evidence="9" key="1">
    <citation type="journal article" date="2014" name="Sci. Data">
        <title>Genomes of diverse isolates of the marine cyanobacterium Prochlorococcus.</title>
        <authorList>
            <person name="Biller S."/>
            <person name="Berube P."/>
            <person name="Thompson J."/>
            <person name="Kelly L."/>
            <person name="Roggensack S."/>
            <person name="Awad L."/>
            <person name="Roache-Johnson K."/>
            <person name="Ding H."/>
            <person name="Giovannoni S.J."/>
            <person name="Moore L.R."/>
            <person name="Chisholm S.W."/>
        </authorList>
    </citation>
    <scope>NUCLEOTIDE SEQUENCE [LARGE SCALE GENOMIC DNA]</scope>
    <source>
        <strain evidence="9">PAC1</strain>
    </source>
</reference>
<dbReference type="Pfam" id="PF02911">
    <property type="entry name" value="Formyl_trans_C"/>
    <property type="match status" value="1"/>
</dbReference>
<dbReference type="SUPFAM" id="SSF50486">
    <property type="entry name" value="FMT C-terminal domain-like"/>
    <property type="match status" value="1"/>
</dbReference>
<evidence type="ECO:0000256" key="5">
    <source>
        <dbReference type="HAMAP-Rule" id="MF_00182"/>
    </source>
</evidence>
<feature type="domain" description="Formyl transferase C-terminal" evidence="7">
    <location>
        <begin position="216"/>
        <end position="318"/>
    </location>
</feature>
<dbReference type="InterPro" id="IPR002376">
    <property type="entry name" value="Formyl_transf_N"/>
</dbReference>
<dbReference type="CDD" id="cd08704">
    <property type="entry name" value="Met_tRNA_FMT_C"/>
    <property type="match status" value="1"/>
</dbReference>
<accession>A0A0A2C2N3</accession>
<keyword evidence="4 5" id="KW-0648">Protein biosynthesis</keyword>
<dbReference type="NCBIfam" id="TIGR00460">
    <property type="entry name" value="fmt"/>
    <property type="match status" value="1"/>
</dbReference>
<dbReference type="GO" id="GO:0004479">
    <property type="term" value="F:methionyl-tRNA formyltransferase activity"/>
    <property type="evidence" value="ECO:0007669"/>
    <property type="project" value="UniProtKB-UniRule"/>
</dbReference>